<proteinExistence type="predicted"/>
<reference evidence="1" key="1">
    <citation type="submission" date="2020-12" db="EMBL/GenBank/DDBJ databases">
        <authorList>
            <person name="Hahn C.J."/>
            <person name="Laso-Perez R."/>
            <person name="Vulcano F."/>
            <person name="Vaziourakis K.-M."/>
            <person name="Stokke R."/>
            <person name="Steen I.H."/>
            <person name="Teske A."/>
            <person name="Boetius A."/>
            <person name="Liebeke M."/>
            <person name="Amann R."/>
            <person name="Knittel K."/>
        </authorList>
    </citation>
    <scope>NUCLEOTIDE SEQUENCE</scope>
    <source>
        <strain evidence="1">Gfbio:c6db26ca-90af-429b-aeed-0e3e8aed0b5e:GoM-Arc1_AMV-AAA_792_C10</strain>
    </source>
</reference>
<evidence type="ECO:0000313" key="1">
    <source>
        <dbReference type="EMBL" id="CAD7767006.1"/>
    </source>
</evidence>
<protein>
    <submittedName>
        <fullName evidence="1">Uncharacterized protein</fullName>
    </submittedName>
</protein>
<sequence length="67" mass="7526">MSTRGITIVTPLKKEFNPAGFLSHDKFVLDKTGIICPAGNRTMNLSYNKKTERQHSISKKKSINSVF</sequence>
<organism evidence="1 2">
    <name type="scientific">Candidatus Argoarchaeum ethanivorans</name>
    <dbReference type="NCBI Taxonomy" id="2608793"/>
    <lineage>
        <taxon>Archaea</taxon>
        <taxon>Methanobacteriati</taxon>
        <taxon>Methanobacteriota</taxon>
        <taxon>Stenosarchaea group</taxon>
        <taxon>Methanomicrobia</taxon>
        <taxon>Methanosarcinales</taxon>
        <taxon>Methanosarcinales incertae sedis</taxon>
        <taxon>GOM Arc I cluster</taxon>
        <taxon>Candidatus Argoarchaeum</taxon>
    </lineage>
</organism>
<name>A0A812A044_9EURY</name>
<dbReference type="EMBL" id="CAJHZY010000040">
    <property type="protein sequence ID" value="CAD7767006.1"/>
    <property type="molecule type" value="Genomic_DNA"/>
</dbReference>
<gene>
    <name evidence="1" type="ORF">DNFNHJIP_00412</name>
</gene>
<evidence type="ECO:0000313" key="2">
    <source>
        <dbReference type="Proteomes" id="UP000614580"/>
    </source>
</evidence>
<comment type="caution">
    <text evidence="1">The sequence shown here is derived from an EMBL/GenBank/DDBJ whole genome shotgun (WGS) entry which is preliminary data.</text>
</comment>
<accession>A0A812A044</accession>
<dbReference type="AlphaFoldDB" id="A0A812A044"/>
<dbReference type="Proteomes" id="UP000614580">
    <property type="component" value="Unassembled WGS sequence"/>
</dbReference>